<evidence type="ECO:0000313" key="2">
    <source>
        <dbReference type="Proteomes" id="UP000007798"/>
    </source>
</evidence>
<organism evidence="1 2">
    <name type="scientific">Drosophila willistoni</name>
    <name type="common">Fruit fly</name>
    <dbReference type="NCBI Taxonomy" id="7260"/>
    <lineage>
        <taxon>Eukaryota</taxon>
        <taxon>Metazoa</taxon>
        <taxon>Ecdysozoa</taxon>
        <taxon>Arthropoda</taxon>
        <taxon>Hexapoda</taxon>
        <taxon>Insecta</taxon>
        <taxon>Pterygota</taxon>
        <taxon>Neoptera</taxon>
        <taxon>Endopterygota</taxon>
        <taxon>Diptera</taxon>
        <taxon>Brachycera</taxon>
        <taxon>Muscomorpha</taxon>
        <taxon>Ephydroidea</taxon>
        <taxon>Drosophilidae</taxon>
        <taxon>Drosophila</taxon>
        <taxon>Sophophora</taxon>
    </lineage>
</organism>
<dbReference type="OMA" id="ESMWQRI"/>
<dbReference type="CDD" id="cd20259">
    <property type="entry name" value="pgc"/>
    <property type="match status" value="1"/>
</dbReference>
<dbReference type="FunCoup" id="B4MJH1">
    <property type="interactions" value="5"/>
</dbReference>
<dbReference type="GO" id="GO:0045892">
    <property type="term" value="P:negative regulation of DNA-templated transcription"/>
    <property type="evidence" value="ECO:0007669"/>
    <property type="project" value="EnsemblMetazoa"/>
</dbReference>
<dbReference type="EMBL" id="CH963846">
    <property type="protein sequence ID" value="EDW72260.1"/>
    <property type="molecule type" value="Genomic_DNA"/>
</dbReference>
<proteinExistence type="predicted"/>
<dbReference type="GO" id="GO:0048134">
    <property type="term" value="P:germ-line cyst formation"/>
    <property type="evidence" value="ECO:0007669"/>
    <property type="project" value="EnsemblMetazoa"/>
</dbReference>
<name>B4MJH1_DROWI</name>
<dbReference type="AlphaFoldDB" id="B4MJH1"/>
<dbReference type="GO" id="GO:0043186">
    <property type="term" value="C:P granule"/>
    <property type="evidence" value="ECO:0007669"/>
    <property type="project" value="EnsemblMetazoa"/>
</dbReference>
<dbReference type="OrthoDB" id="7825943at2759"/>
<dbReference type="GO" id="GO:0010629">
    <property type="term" value="P:negative regulation of gene expression"/>
    <property type="evidence" value="ECO:0007669"/>
    <property type="project" value="EnsemblMetazoa"/>
</dbReference>
<accession>B4MJH1</accession>
<protein>
    <submittedName>
        <fullName evidence="1">Uncharacterized protein</fullName>
    </submittedName>
</protein>
<gene>
    <name evidence="1" type="primary">Dwil\GK20810</name>
    <name evidence="1" type="ORF">Dwil_GK20810</name>
</gene>
<dbReference type="eggNOG" id="ENOG502TB8B">
    <property type="taxonomic scope" value="Eukaryota"/>
</dbReference>
<keyword evidence="2" id="KW-1185">Reference proteome</keyword>
<dbReference type="InParanoid" id="B4MJH1"/>
<dbReference type="GO" id="GO:0007277">
    <property type="term" value="P:pole cell development"/>
    <property type="evidence" value="ECO:0007669"/>
    <property type="project" value="EnsemblMetazoa"/>
</dbReference>
<evidence type="ECO:0000313" key="1">
    <source>
        <dbReference type="EMBL" id="EDW72260.1"/>
    </source>
</evidence>
<reference evidence="1 2" key="1">
    <citation type="journal article" date="2007" name="Nature">
        <title>Evolution of genes and genomes on the Drosophila phylogeny.</title>
        <authorList>
            <consortium name="Drosophila 12 Genomes Consortium"/>
            <person name="Clark A.G."/>
            <person name="Eisen M.B."/>
            <person name="Smith D.R."/>
            <person name="Bergman C.M."/>
            <person name="Oliver B."/>
            <person name="Markow T.A."/>
            <person name="Kaufman T.C."/>
            <person name="Kellis M."/>
            <person name="Gelbart W."/>
            <person name="Iyer V.N."/>
            <person name="Pollard D.A."/>
            <person name="Sackton T.B."/>
            <person name="Larracuente A.M."/>
            <person name="Singh N.D."/>
            <person name="Abad J.P."/>
            <person name="Abt D.N."/>
            <person name="Adryan B."/>
            <person name="Aguade M."/>
            <person name="Akashi H."/>
            <person name="Anderson W.W."/>
            <person name="Aquadro C.F."/>
            <person name="Ardell D.H."/>
            <person name="Arguello R."/>
            <person name="Artieri C.G."/>
            <person name="Barbash D.A."/>
            <person name="Barker D."/>
            <person name="Barsanti P."/>
            <person name="Batterham P."/>
            <person name="Batzoglou S."/>
            <person name="Begun D."/>
            <person name="Bhutkar A."/>
            <person name="Blanco E."/>
            <person name="Bosak S.A."/>
            <person name="Bradley R.K."/>
            <person name="Brand A.D."/>
            <person name="Brent M.R."/>
            <person name="Brooks A.N."/>
            <person name="Brown R.H."/>
            <person name="Butlin R.K."/>
            <person name="Caggese C."/>
            <person name="Calvi B.R."/>
            <person name="Bernardo de Carvalho A."/>
            <person name="Caspi A."/>
            <person name="Castrezana S."/>
            <person name="Celniker S.E."/>
            <person name="Chang J.L."/>
            <person name="Chapple C."/>
            <person name="Chatterji S."/>
            <person name="Chinwalla A."/>
            <person name="Civetta A."/>
            <person name="Clifton S.W."/>
            <person name="Comeron J.M."/>
            <person name="Costello J.C."/>
            <person name="Coyne J.A."/>
            <person name="Daub J."/>
            <person name="David R.G."/>
            <person name="Delcher A.L."/>
            <person name="Delehaunty K."/>
            <person name="Do C.B."/>
            <person name="Ebling H."/>
            <person name="Edwards K."/>
            <person name="Eickbush T."/>
            <person name="Evans J.D."/>
            <person name="Filipski A."/>
            <person name="Findeiss S."/>
            <person name="Freyhult E."/>
            <person name="Fulton L."/>
            <person name="Fulton R."/>
            <person name="Garcia A.C."/>
            <person name="Gardiner A."/>
            <person name="Garfield D.A."/>
            <person name="Garvin B.E."/>
            <person name="Gibson G."/>
            <person name="Gilbert D."/>
            <person name="Gnerre S."/>
            <person name="Godfrey J."/>
            <person name="Good R."/>
            <person name="Gotea V."/>
            <person name="Gravely B."/>
            <person name="Greenberg A.J."/>
            <person name="Griffiths-Jones S."/>
            <person name="Gross S."/>
            <person name="Guigo R."/>
            <person name="Gustafson E.A."/>
            <person name="Haerty W."/>
            <person name="Hahn M.W."/>
            <person name="Halligan D.L."/>
            <person name="Halpern A.L."/>
            <person name="Halter G.M."/>
            <person name="Han M.V."/>
            <person name="Heger A."/>
            <person name="Hillier L."/>
            <person name="Hinrichs A.S."/>
            <person name="Holmes I."/>
            <person name="Hoskins R.A."/>
            <person name="Hubisz M.J."/>
            <person name="Hultmark D."/>
            <person name="Huntley M.A."/>
            <person name="Jaffe D.B."/>
            <person name="Jagadeeshan S."/>
            <person name="Jeck W.R."/>
            <person name="Johnson J."/>
            <person name="Jones C.D."/>
            <person name="Jordan W.C."/>
            <person name="Karpen G.H."/>
            <person name="Kataoka E."/>
            <person name="Keightley P.D."/>
            <person name="Kheradpour P."/>
            <person name="Kirkness E.F."/>
            <person name="Koerich L.B."/>
            <person name="Kristiansen K."/>
            <person name="Kudrna D."/>
            <person name="Kulathinal R.J."/>
            <person name="Kumar S."/>
            <person name="Kwok R."/>
            <person name="Lander E."/>
            <person name="Langley C.H."/>
            <person name="Lapoint R."/>
            <person name="Lazzaro B.P."/>
            <person name="Lee S.J."/>
            <person name="Levesque L."/>
            <person name="Li R."/>
            <person name="Lin C.F."/>
            <person name="Lin M.F."/>
            <person name="Lindblad-Toh K."/>
            <person name="Llopart A."/>
            <person name="Long M."/>
            <person name="Low L."/>
            <person name="Lozovsky E."/>
            <person name="Lu J."/>
            <person name="Luo M."/>
            <person name="Machado C.A."/>
            <person name="Makalowski W."/>
            <person name="Marzo M."/>
            <person name="Matsuda M."/>
            <person name="Matzkin L."/>
            <person name="McAllister B."/>
            <person name="McBride C.S."/>
            <person name="McKernan B."/>
            <person name="McKernan K."/>
            <person name="Mendez-Lago M."/>
            <person name="Minx P."/>
            <person name="Mollenhauer M.U."/>
            <person name="Montooth K."/>
            <person name="Mount S.M."/>
            <person name="Mu X."/>
            <person name="Myers E."/>
            <person name="Negre B."/>
            <person name="Newfeld S."/>
            <person name="Nielsen R."/>
            <person name="Noor M.A."/>
            <person name="O'Grady P."/>
            <person name="Pachter L."/>
            <person name="Papaceit M."/>
            <person name="Parisi M.J."/>
            <person name="Parisi M."/>
            <person name="Parts L."/>
            <person name="Pedersen J.S."/>
            <person name="Pesole G."/>
            <person name="Phillippy A.M."/>
            <person name="Ponting C.P."/>
            <person name="Pop M."/>
            <person name="Porcelli D."/>
            <person name="Powell J.R."/>
            <person name="Prohaska S."/>
            <person name="Pruitt K."/>
            <person name="Puig M."/>
            <person name="Quesneville H."/>
            <person name="Ram K.R."/>
            <person name="Rand D."/>
            <person name="Rasmussen M.D."/>
            <person name="Reed L.K."/>
            <person name="Reenan R."/>
            <person name="Reily A."/>
            <person name="Remington K.A."/>
            <person name="Rieger T.T."/>
            <person name="Ritchie M.G."/>
            <person name="Robin C."/>
            <person name="Rogers Y.H."/>
            <person name="Rohde C."/>
            <person name="Rozas J."/>
            <person name="Rubenfield M.J."/>
            <person name="Ruiz A."/>
            <person name="Russo S."/>
            <person name="Salzberg S.L."/>
            <person name="Sanchez-Gracia A."/>
            <person name="Saranga D.J."/>
            <person name="Sato H."/>
            <person name="Schaeffer S.W."/>
            <person name="Schatz M.C."/>
            <person name="Schlenke T."/>
            <person name="Schwartz R."/>
            <person name="Segarra C."/>
            <person name="Singh R.S."/>
            <person name="Sirot L."/>
            <person name="Sirota M."/>
            <person name="Sisneros N.B."/>
            <person name="Smith C.D."/>
            <person name="Smith T.F."/>
            <person name="Spieth J."/>
            <person name="Stage D.E."/>
            <person name="Stark A."/>
            <person name="Stephan W."/>
            <person name="Strausberg R.L."/>
            <person name="Strempel S."/>
            <person name="Sturgill D."/>
            <person name="Sutton G."/>
            <person name="Sutton G.G."/>
            <person name="Tao W."/>
            <person name="Teichmann S."/>
            <person name="Tobari Y.N."/>
            <person name="Tomimura Y."/>
            <person name="Tsolas J.M."/>
            <person name="Valente V.L."/>
            <person name="Venter E."/>
            <person name="Venter J.C."/>
            <person name="Vicario S."/>
            <person name="Vieira F.G."/>
            <person name="Vilella A.J."/>
            <person name="Villasante A."/>
            <person name="Walenz B."/>
            <person name="Wang J."/>
            <person name="Wasserman M."/>
            <person name="Watts T."/>
            <person name="Wilson D."/>
            <person name="Wilson R.K."/>
            <person name="Wing R.A."/>
            <person name="Wolfner M.F."/>
            <person name="Wong A."/>
            <person name="Wong G.K."/>
            <person name="Wu C.I."/>
            <person name="Wu G."/>
            <person name="Yamamoto D."/>
            <person name="Yang H.P."/>
            <person name="Yang S.P."/>
            <person name="Yorke J.A."/>
            <person name="Yoshida K."/>
            <person name="Zdobnov E."/>
            <person name="Zhang P."/>
            <person name="Zhang Y."/>
            <person name="Zimin A.V."/>
            <person name="Baldwin J."/>
            <person name="Abdouelleil A."/>
            <person name="Abdulkadir J."/>
            <person name="Abebe A."/>
            <person name="Abera B."/>
            <person name="Abreu J."/>
            <person name="Acer S.C."/>
            <person name="Aftuck L."/>
            <person name="Alexander A."/>
            <person name="An P."/>
            <person name="Anderson E."/>
            <person name="Anderson S."/>
            <person name="Arachi H."/>
            <person name="Azer M."/>
            <person name="Bachantsang P."/>
            <person name="Barry A."/>
            <person name="Bayul T."/>
            <person name="Berlin A."/>
            <person name="Bessette D."/>
            <person name="Bloom T."/>
            <person name="Blye J."/>
            <person name="Boguslavskiy L."/>
            <person name="Bonnet C."/>
            <person name="Boukhgalter B."/>
            <person name="Bourzgui I."/>
            <person name="Brown A."/>
            <person name="Cahill P."/>
            <person name="Channer S."/>
            <person name="Cheshatsang Y."/>
            <person name="Chuda L."/>
            <person name="Citroen M."/>
            <person name="Collymore A."/>
            <person name="Cooke P."/>
            <person name="Costello M."/>
            <person name="D'Aco K."/>
            <person name="Daza R."/>
            <person name="De Haan G."/>
            <person name="DeGray S."/>
            <person name="DeMaso C."/>
            <person name="Dhargay N."/>
            <person name="Dooley K."/>
            <person name="Dooley E."/>
            <person name="Doricent M."/>
            <person name="Dorje P."/>
            <person name="Dorjee K."/>
            <person name="Dupes A."/>
            <person name="Elong R."/>
            <person name="Falk J."/>
            <person name="Farina A."/>
            <person name="Faro S."/>
            <person name="Ferguson D."/>
            <person name="Fisher S."/>
            <person name="Foley C.D."/>
            <person name="Franke A."/>
            <person name="Friedrich D."/>
            <person name="Gadbois L."/>
            <person name="Gearin G."/>
            <person name="Gearin C.R."/>
            <person name="Giannoukos G."/>
            <person name="Goode T."/>
            <person name="Graham J."/>
            <person name="Grandbois E."/>
            <person name="Grewal S."/>
            <person name="Gyaltsen K."/>
            <person name="Hafez N."/>
            <person name="Hagos B."/>
            <person name="Hall J."/>
            <person name="Henson C."/>
            <person name="Hollinger A."/>
            <person name="Honan T."/>
            <person name="Huard M.D."/>
            <person name="Hughes L."/>
            <person name="Hurhula B."/>
            <person name="Husby M.E."/>
            <person name="Kamat A."/>
            <person name="Kanga B."/>
            <person name="Kashin S."/>
            <person name="Khazanovich D."/>
            <person name="Kisner P."/>
            <person name="Lance K."/>
            <person name="Lara M."/>
            <person name="Lee W."/>
            <person name="Lennon N."/>
            <person name="Letendre F."/>
            <person name="LeVine R."/>
            <person name="Lipovsky A."/>
            <person name="Liu X."/>
            <person name="Liu J."/>
            <person name="Liu S."/>
            <person name="Lokyitsang T."/>
            <person name="Lokyitsang Y."/>
            <person name="Lubonja R."/>
            <person name="Lui A."/>
            <person name="MacDonald P."/>
            <person name="Magnisalis V."/>
            <person name="Maru K."/>
            <person name="Matthews C."/>
            <person name="McCusker W."/>
            <person name="McDonough S."/>
            <person name="Mehta T."/>
            <person name="Meldrim J."/>
            <person name="Meneus L."/>
            <person name="Mihai O."/>
            <person name="Mihalev A."/>
            <person name="Mihova T."/>
            <person name="Mittelman R."/>
            <person name="Mlenga V."/>
            <person name="Montmayeur A."/>
            <person name="Mulrain L."/>
            <person name="Navidi A."/>
            <person name="Naylor J."/>
            <person name="Negash T."/>
            <person name="Nguyen T."/>
            <person name="Nguyen N."/>
            <person name="Nicol R."/>
            <person name="Norbu C."/>
            <person name="Norbu N."/>
            <person name="Novod N."/>
            <person name="O'Neill B."/>
            <person name="Osman S."/>
            <person name="Markiewicz E."/>
            <person name="Oyono O.L."/>
            <person name="Patti C."/>
            <person name="Phunkhang P."/>
            <person name="Pierre F."/>
            <person name="Priest M."/>
            <person name="Raghuraman S."/>
            <person name="Rege F."/>
            <person name="Reyes R."/>
            <person name="Rise C."/>
            <person name="Rogov P."/>
            <person name="Ross K."/>
            <person name="Ryan E."/>
            <person name="Settipalli S."/>
            <person name="Shea T."/>
            <person name="Sherpa N."/>
            <person name="Shi L."/>
            <person name="Shih D."/>
            <person name="Sparrow T."/>
            <person name="Spaulding J."/>
            <person name="Stalker J."/>
            <person name="Stange-Thomann N."/>
            <person name="Stavropoulos S."/>
            <person name="Stone C."/>
            <person name="Strader C."/>
            <person name="Tesfaye S."/>
            <person name="Thomson T."/>
            <person name="Thoulutsang Y."/>
            <person name="Thoulutsang D."/>
            <person name="Topham K."/>
            <person name="Topping I."/>
            <person name="Tsamla T."/>
            <person name="Vassiliev H."/>
            <person name="Vo A."/>
            <person name="Wangchuk T."/>
            <person name="Wangdi T."/>
            <person name="Weiand M."/>
            <person name="Wilkinson J."/>
            <person name="Wilson A."/>
            <person name="Yadav S."/>
            <person name="Young G."/>
            <person name="Yu Q."/>
            <person name="Zembek L."/>
            <person name="Zhong D."/>
            <person name="Zimmer A."/>
            <person name="Zwirko Z."/>
            <person name="Jaffe D.B."/>
            <person name="Alvarez P."/>
            <person name="Brockman W."/>
            <person name="Butler J."/>
            <person name="Chin C."/>
            <person name="Gnerre S."/>
            <person name="Grabherr M."/>
            <person name="Kleber M."/>
            <person name="Mauceli E."/>
            <person name="MacCallum I."/>
        </authorList>
    </citation>
    <scope>NUCLEOTIDE SEQUENCE [LARGE SCALE GENOMIC DNA]</scope>
    <source>
        <strain evidence="2">Tucson 14030-0811.24</strain>
    </source>
</reference>
<sequence length="74" mass="8933">MCDYQHEYSFVFEDSCCESGDVSMIIVDNGFESMWQQIGEELRHEQEMGDLDQLFQHTMRLSPQIQMEQMEWKF</sequence>
<dbReference type="Proteomes" id="UP000007798">
    <property type="component" value="Unassembled WGS sequence"/>
</dbReference>
<dbReference type="HOGENOM" id="CLU_2760550_0_0_1"/>
<dbReference type="GO" id="GO:0008354">
    <property type="term" value="P:germ cell migration"/>
    <property type="evidence" value="ECO:0007669"/>
    <property type="project" value="EnsemblMetazoa"/>
</dbReference>
<dbReference type="GO" id="GO:0031453">
    <property type="term" value="P:positive regulation of heterochromatin formation"/>
    <property type="evidence" value="ECO:0007669"/>
    <property type="project" value="EnsemblMetazoa"/>
</dbReference>
<dbReference type="PhylomeDB" id="B4MJH1"/>